<feature type="compositionally biased region" description="Low complexity" evidence="1">
    <location>
        <begin position="445"/>
        <end position="454"/>
    </location>
</feature>
<dbReference type="Pfam" id="PF00620">
    <property type="entry name" value="RhoGAP"/>
    <property type="match status" value="1"/>
</dbReference>
<dbReference type="SUPFAM" id="SSF52087">
    <property type="entry name" value="CRAL/TRIO domain"/>
    <property type="match status" value="1"/>
</dbReference>
<keyword evidence="4" id="KW-1185">Reference proteome</keyword>
<gene>
    <name evidence="3" type="ORF">EDD18DRAFT_1220892</name>
</gene>
<evidence type="ECO:0000313" key="4">
    <source>
        <dbReference type="Proteomes" id="UP001175228"/>
    </source>
</evidence>
<dbReference type="InterPro" id="IPR001251">
    <property type="entry name" value="CRAL-TRIO_dom"/>
</dbReference>
<dbReference type="InterPro" id="IPR000198">
    <property type="entry name" value="RhoGAP_dom"/>
</dbReference>
<reference evidence="3" key="1">
    <citation type="submission" date="2023-06" db="EMBL/GenBank/DDBJ databases">
        <authorList>
            <consortium name="Lawrence Berkeley National Laboratory"/>
            <person name="Ahrendt S."/>
            <person name="Sahu N."/>
            <person name="Indic B."/>
            <person name="Wong-Bajracharya J."/>
            <person name="Merenyi Z."/>
            <person name="Ke H.-M."/>
            <person name="Monk M."/>
            <person name="Kocsube S."/>
            <person name="Drula E."/>
            <person name="Lipzen A."/>
            <person name="Balint B."/>
            <person name="Henrissat B."/>
            <person name="Andreopoulos B."/>
            <person name="Martin F.M."/>
            <person name="Harder C.B."/>
            <person name="Rigling D."/>
            <person name="Ford K.L."/>
            <person name="Foster G.D."/>
            <person name="Pangilinan J."/>
            <person name="Papanicolaou A."/>
            <person name="Barry K."/>
            <person name="LaButti K."/>
            <person name="Viragh M."/>
            <person name="Koriabine M."/>
            <person name="Yan M."/>
            <person name="Riley R."/>
            <person name="Champramary S."/>
            <person name="Plett K.L."/>
            <person name="Tsai I.J."/>
            <person name="Slot J."/>
            <person name="Sipos G."/>
            <person name="Plett J."/>
            <person name="Nagy L.G."/>
            <person name="Grigoriev I.V."/>
        </authorList>
    </citation>
    <scope>NUCLEOTIDE SEQUENCE</scope>
    <source>
        <strain evidence="3">HWK02</strain>
    </source>
</reference>
<feature type="domain" description="Rho-GAP" evidence="2">
    <location>
        <begin position="220"/>
        <end position="412"/>
    </location>
</feature>
<accession>A0AA39U521</accession>
<dbReference type="Gene3D" id="1.10.555.10">
    <property type="entry name" value="Rho GTPase activation protein"/>
    <property type="match status" value="1"/>
</dbReference>
<dbReference type="Proteomes" id="UP001175228">
    <property type="component" value="Unassembled WGS sequence"/>
</dbReference>
<evidence type="ECO:0000313" key="3">
    <source>
        <dbReference type="EMBL" id="KAK0474463.1"/>
    </source>
</evidence>
<dbReference type="CDD" id="cd00170">
    <property type="entry name" value="SEC14"/>
    <property type="match status" value="1"/>
</dbReference>
<dbReference type="InterPro" id="IPR008936">
    <property type="entry name" value="Rho_GTPase_activation_prot"/>
</dbReference>
<dbReference type="CDD" id="cd00159">
    <property type="entry name" value="RhoGAP"/>
    <property type="match status" value="1"/>
</dbReference>
<proteinExistence type="predicted"/>
<dbReference type="GO" id="GO:0005096">
    <property type="term" value="F:GTPase activator activity"/>
    <property type="evidence" value="ECO:0007669"/>
    <property type="project" value="TreeGrafter"/>
</dbReference>
<dbReference type="SMART" id="SM00324">
    <property type="entry name" value="RhoGAP"/>
    <property type="match status" value="1"/>
</dbReference>
<evidence type="ECO:0000259" key="2">
    <source>
        <dbReference type="PROSITE" id="PS50238"/>
    </source>
</evidence>
<feature type="region of interest" description="Disordered" evidence="1">
    <location>
        <begin position="486"/>
        <end position="511"/>
    </location>
</feature>
<protein>
    <recommendedName>
        <fullName evidence="2">Rho-GAP domain-containing protein</fullName>
    </recommendedName>
</protein>
<dbReference type="SUPFAM" id="SSF48350">
    <property type="entry name" value="GTPase activation domain, GAP"/>
    <property type="match status" value="1"/>
</dbReference>
<sequence>MPPNSLTLKQRLAALSIAPSAPSAPHGHDTPLRSPKRKSFFNVNAPWNKRTESTYAQDQQANVQDVMAKLIFQAGVDFDAPRVVLNASALPDPRDVNYDLLLSYVLNAPEIFALLTADYTVVFFAAGGRYTPGWNWYRKNLKRLIIVHSSFFSKMLFSLAGAIISPKFFRKIAYIDTLSTLAVQIPITQIDIPPAVYQENSKRERRITLPTPVVSSVFGVPLEDLMGYEGENGSIPRVVKDSIQFLRETGMEEEGLFRRSPSSALLRAAQEAYDRGNVVSLETFGDPHLAAVLLKKYLRDLPEPIFPETLYPTIRRCPIPSSDPADMTAISFVRETLLHELPSMRVYSSQPHLMHEVSLRSASNRMDAHNLAVVLSPNLVSGTNPVKDVLMCTIPGGPAVFQSSVQSNPAVLAESKTTLGMIFDEVRDRTEALPLRQPQEDSRDSSGASSLLSSPQAPVHVLQNDERKIALTMRCCAWNGSTFKPRHRSTLSGSSGKVKSMADGGGGRYHTVTSKTRSVISIESGRDGAVGRKGSISVGRGTNRKSAGAGVEAIGITAEGFFTAPVTAPPVPSLKHRTES</sequence>
<dbReference type="Pfam" id="PF13716">
    <property type="entry name" value="CRAL_TRIO_2"/>
    <property type="match status" value="1"/>
</dbReference>
<feature type="region of interest" description="Disordered" evidence="1">
    <location>
        <begin position="433"/>
        <end position="459"/>
    </location>
</feature>
<dbReference type="PANTHER" id="PTHR45808">
    <property type="entry name" value="RHO GTPASE-ACTIVATING PROTEIN 68F"/>
    <property type="match status" value="1"/>
</dbReference>
<comment type="caution">
    <text evidence="3">The sequence shown here is derived from an EMBL/GenBank/DDBJ whole genome shotgun (WGS) entry which is preliminary data.</text>
</comment>
<dbReference type="EMBL" id="JAUEPU010000172">
    <property type="protein sequence ID" value="KAK0474463.1"/>
    <property type="molecule type" value="Genomic_DNA"/>
</dbReference>
<dbReference type="PROSITE" id="PS50238">
    <property type="entry name" value="RHOGAP"/>
    <property type="match status" value="1"/>
</dbReference>
<dbReference type="Gene3D" id="3.40.525.10">
    <property type="entry name" value="CRAL-TRIO lipid binding domain"/>
    <property type="match status" value="1"/>
</dbReference>
<dbReference type="InterPro" id="IPR036865">
    <property type="entry name" value="CRAL-TRIO_dom_sf"/>
</dbReference>
<name>A0AA39U521_9AGAR</name>
<dbReference type="GO" id="GO:0005737">
    <property type="term" value="C:cytoplasm"/>
    <property type="evidence" value="ECO:0007669"/>
    <property type="project" value="TreeGrafter"/>
</dbReference>
<organism evidence="3 4">
    <name type="scientific">Armillaria luteobubalina</name>
    <dbReference type="NCBI Taxonomy" id="153913"/>
    <lineage>
        <taxon>Eukaryota</taxon>
        <taxon>Fungi</taxon>
        <taxon>Dikarya</taxon>
        <taxon>Basidiomycota</taxon>
        <taxon>Agaricomycotina</taxon>
        <taxon>Agaricomycetes</taxon>
        <taxon>Agaricomycetidae</taxon>
        <taxon>Agaricales</taxon>
        <taxon>Marasmiineae</taxon>
        <taxon>Physalacriaceae</taxon>
        <taxon>Armillaria</taxon>
    </lineage>
</organism>
<dbReference type="GO" id="GO:0007264">
    <property type="term" value="P:small GTPase-mediated signal transduction"/>
    <property type="evidence" value="ECO:0007669"/>
    <property type="project" value="TreeGrafter"/>
</dbReference>
<dbReference type="PANTHER" id="PTHR45808:SF2">
    <property type="entry name" value="RHO GTPASE-ACTIVATING PROTEIN 68F"/>
    <property type="match status" value="1"/>
</dbReference>
<evidence type="ECO:0000256" key="1">
    <source>
        <dbReference type="SAM" id="MobiDB-lite"/>
    </source>
</evidence>
<dbReference type="AlphaFoldDB" id="A0AA39U521"/>